<accession>A0A9P8P6S8</accession>
<evidence type="ECO:0008006" key="3">
    <source>
        <dbReference type="Google" id="ProtNLM"/>
    </source>
</evidence>
<reference evidence="1" key="1">
    <citation type="journal article" date="2021" name="Open Biol.">
        <title>Shared evolutionary footprints suggest mitochondrial oxidative damage underlies multiple complex I losses in fungi.</title>
        <authorList>
            <person name="Schikora-Tamarit M.A."/>
            <person name="Marcet-Houben M."/>
            <person name="Nosek J."/>
            <person name="Gabaldon T."/>
        </authorList>
    </citation>
    <scope>NUCLEOTIDE SEQUENCE</scope>
    <source>
        <strain evidence="1">CBS6075</strain>
    </source>
</reference>
<dbReference type="PANTHER" id="PTHR28177:SF1">
    <property type="entry name" value="ALTERED INHERITANCE OF MITOCHONDRIA PROTEIN 19, MITOCHONDRIAL"/>
    <property type="match status" value="1"/>
</dbReference>
<proteinExistence type="predicted"/>
<dbReference type="AlphaFoldDB" id="A0A9P8P6S8"/>
<dbReference type="Pfam" id="PF10315">
    <property type="entry name" value="Aim19"/>
    <property type="match status" value="1"/>
</dbReference>
<dbReference type="RefSeq" id="XP_046061290.1">
    <property type="nucleotide sequence ID" value="XM_046205335.1"/>
</dbReference>
<dbReference type="PANTHER" id="PTHR28177">
    <property type="entry name" value="ALTERED INHERITANCE OF MITOCHONDRIA PROTEIN 19, MITOCHONDRIAL"/>
    <property type="match status" value="1"/>
</dbReference>
<dbReference type="EMBL" id="JAEUBE010000295">
    <property type="protein sequence ID" value="KAH3666086.1"/>
    <property type="molecule type" value="Genomic_DNA"/>
</dbReference>
<evidence type="ECO:0000313" key="1">
    <source>
        <dbReference type="EMBL" id="KAH3666086.1"/>
    </source>
</evidence>
<dbReference type="GO" id="GO:0005739">
    <property type="term" value="C:mitochondrion"/>
    <property type="evidence" value="ECO:0007669"/>
    <property type="project" value="TreeGrafter"/>
</dbReference>
<dbReference type="Proteomes" id="UP000769157">
    <property type="component" value="Unassembled WGS sequence"/>
</dbReference>
<sequence length="141" mass="15304">MSTTKSQFHELSNSPVPAWAFSTALLATNAIKPPIEVQLAAASRAQTSRILPTIFKPSKPVSPYPNGIHTLLFSSFIGLGGFMCYDNDPVNGSGLISAWSVLYCLANSRRAIWSWKLYPKFLLAGAGLNSVVYGGRFFGFL</sequence>
<gene>
    <name evidence="1" type="ORF">OGAPHI_004275</name>
</gene>
<protein>
    <recommendedName>
        <fullName evidence="3">Altered inheritance of mitochondria protein 19</fullName>
    </recommendedName>
</protein>
<comment type="caution">
    <text evidence="1">The sequence shown here is derived from an EMBL/GenBank/DDBJ whole genome shotgun (WGS) entry which is preliminary data.</text>
</comment>
<organism evidence="1 2">
    <name type="scientific">Ogataea philodendri</name>
    <dbReference type="NCBI Taxonomy" id="1378263"/>
    <lineage>
        <taxon>Eukaryota</taxon>
        <taxon>Fungi</taxon>
        <taxon>Dikarya</taxon>
        <taxon>Ascomycota</taxon>
        <taxon>Saccharomycotina</taxon>
        <taxon>Pichiomycetes</taxon>
        <taxon>Pichiales</taxon>
        <taxon>Pichiaceae</taxon>
        <taxon>Ogataea</taxon>
    </lineage>
</organism>
<evidence type="ECO:0000313" key="2">
    <source>
        <dbReference type="Proteomes" id="UP000769157"/>
    </source>
</evidence>
<dbReference type="OrthoDB" id="5554402at2759"/>
<dbReference type="InterPro" id="IPR019419">
    <property type="entry name" value="AIM19"/>
</dbReference>
<name>A0A9P8P6S8_9ASCO</name>
<reference evidence="1" key="2">
    <citation type="submission" date="2021-01" db="EMBL/GenBank/DDBJ databases">
        <authorList>
            <person name="Schikora-Tamarit M.A."/>
        </authorList>
    </citation>
    <scope>NUCLEOTIDE SEQUENCE</scope>
    <source>
        <strain evidence="1">CBS6075</strain>
    </source>
</reference>
<dbReference type="GeneID" id="70236240"/>
<keyword evidence="2" id="KW-1185">Reference proteome</keyword>